<feature type="compositionally biased region" description="Low complexity" evidence="1">
    <location>
        <begin position="245"/>
        <end position="266"/>
    </location>
</feature>
<keyword evidence="2" id="KW-0812">Transmembrane</keyword>
<evidence type="ECO:0000313" key="3">
    <source>
        <dbReference type="EMBL" id="ROT81725.1"/>
    </source>
</evidence>
<protein>
    <submittedName>
        <fullName evidence="3">Uncharacterized protein</fullName>
    </submittedName>
</protein>
<reference evidence="3 4" key="1">
    <citation type="submission" date="2018-04" db="EMBL/GenBank/DDBJ databases">
        <authorList>
            <person name="Zhang X."/>
            <person name="Yuan J."/>
            <person name="Li F."/>
            <person name="Xiang J."/>
        </authorList>
    </citation>
    <scope>NUCLEOTIDE SEQUENCE [LARGE SCALE GENOMIC DNA]</scope>
    <source>
        <tissue evidence="3">Muscle</tissue>
    </source>
</reference>
<feature type="transmembrane region" description="Helical" evidence="2">
    <location>
        <begin position="112"/>
        <end position="130"/>
    </location>
</feature>
<feature type="region of interest" description="Disordered" evidence="1">
    <location>
        <begin position="245"/>
        <end position="301"/>
    </location>
</feature>
<gene>
    <name evidence="3" type="ORF">C7M84_025117</name>
</gene>
<dbReference type="AlphaFoldDB" id="A0A423TZ37"/>
<proteinExistence type="predicted"/>
<reference evidence="3 4" key="2">
    <citation type="submission" date="2019-01" db="EMBL/GenBank/DDBJ databases">
        <title>The decoding of complex shrimp genome reveals the adaptation for benthos swimmer, frequently molting mechanism and breeding impact on genome.</title>
        <authorList>
            <person name="Sun Y."/>
            <person name="Gao Y."/>
            <person name="Yu Y."/>
        </authorList>
    </citation>
    <scope>NUCLEOTIDE SEQUENCE [LARGE SCALE GENOMIC DNA]</scope>
    <source>
        <tissue evidence="3">Muscle</tissue>
    </source>
</reference>
<name>A0A423TZ37_PENVA</name>
<comment type="caution">
    <text evidence="3">The sequence shown here is derived from an EMBL/GenBank/DDBJ whole genome shotgun (WGS) entry which is preliminary data.</text>
</comment>
<feature type="compositionally biased region" description="Pro residues" evidence="1">
    <location>
        <begin position="267"/>
        <end position="294"/>
    </location>
</feature>
<feature type="transmembrane region" description="Helical" evidence="2">
    <location>
        <begin position="47"/>
        <end position="71"/>
    </location>
</feature>
<evidence type="ECO:0000256" key="1">
    <source>
        <dbReference type="SAM" id="MobiDB-lite"/>
    </source>
</evidence>
<evidence type="ECO:0000256" key="2">
    <source>
        <dbReference type="SAM" id="Phobius"/>
    </source>
</evidence>
<keyword evidence="4" id="KW-1185">Reference proteome</keyword>
<accession>A0A423TZ37</accession>
<dbReference type="Proteomes" id="UP000283509">
    <property type="component" value="Unassembled WGS sequence"/>
</dbReference>
<keyword evidence="2" id="KW-1133">Transmembrane helix</keyword>
<keyword evidence="2" id="KW-0472">Membrane</keyword>
<organism evidence="3 4">
    <name type="scientific">Penaeus vannamei</name>
    <name type="common">Whiteleg shrimp</name>
    <name type="synonym">Litopenaeus vannamei</name>
    <dbReference type="NCBI Taxonomy" id="6689"/>
    <lineage>
        <taxon>Eukaryota</taxon>
        <taxon>Metazoa</taxon>
        <taxon>Ecdysozoa</taxon>
        <taxon>Arthropoda</taxon>
        <taxon>Crustacea</taxon>
        <taxon>Multicrustacea</taxon>
        <taxon>Malacostraca</taxon>
        <taxon>Eumalacostraca</taxon>
        <taxon>Eucarida</taxon>
        <taxon>Decapoda</taxon>
        <taxon>Dendrobranchiata</taxon>
        <taxon>Penaeoidea</taxon>
        <taxon>Penaeidae</taxon>
        <taxon>Penaeus</taxon>
    </lineage>
</organism>
<dbReference type="EMBL" id="QCYY01000928">
    <property type="protein sequence ID" value="ROT81725.1"/>
    <property type="molecule type" value="Genomic_DNA"/>
</dbReference>
<feature type="transmembrane region" description="Helical" evidence="2">
    <location>
        <begin position="77"/>
        <end position="100"/>
    </location>
</feature>
<feature type="region of interest" description="Disordered" evidence="1">
    <location>
        <begin position="387"/>
        <end position="408"/>
    </location>
</feature>
<sequence>MKTSRAEKYLRFHRNHLDTLIDRSDTSQNSCISVLSGSYFIGRIDGIGFFSFYLIYFLSLFCFLVSIFFLFRPHWFTIFSSLFLSSPVPVFPLFIYPFLFPPFLTPLSSSSLLLLFCIFFFPFPSSSLLYSPSPHASSPSFYPSFPPPLFLQPLPPTASPFPQSGCPLSLSLHSLSPPSLYFLYPFPSILCITFTLSPSPAITSSLHPLLSLTPSFLHPLPTLSPSFLHPFPTLSPSFPHPLTSLTSPSSLSLPSPSPSHPLSLLSPSPPHPLSLLSPPPPSPSTPNSPPPPAQPLAARRVRADNRFISKSRLRTRRRDPKSLLTAIQPSAQTRLFTLRLRCLPECSVSSICVAGLFTWGVPRAWIWCCVDYPGVPTKANSQLLHPRLPLPDRLGPRPPAHGQPGRLSDALSDVEALRPPEPASARVQHLINVSTTNHRWL</sequence>
<evidence type="ECO:0000313" key="4">
    <source>
        <dbReference type="Proteomes" id="UP000283509"/>
    </source>
</evidence>